<comment type="caution">
    <text evidence="2">The sequence shown here is derived from an EMBL/GenBank/DDBJ whole genome shotgun (WGS) entry which is preliminary data.</text>
</comment>
<evidence type="ECO:0000256" key="1">
    <source>
        <dbReference type="SAM" id="Phobius"/>
    </source>
</evidence>
<proteinExistence type="predicted"/>
<sequence>MSLSRKRKKELRKLQNSATKLWESQQVLVGQAGSVAREASRQLGHLNREQIFPKVEDKYHHYVEPVVDRVSPYVDKSVKASKKFVDGSVVPAVGGVVGKAMSAWDVANETRIKLARNRAGLPVIETKKKRSAGPIIAIVLGIAAAGAVLYAAWQTLRADDELWVADDPLASPDA</sequence>
<keyword evidence="3" id="KW-1185">Reference proteome</keyword>
<organism evidence="2 3">
    <name type="scientific">Microbacterium album</name>
    <dbReference type="NCBI Taxonomy" id="2053191"/>
    <lineage>
        <taxon>Bacteria</taxon>
        <taxon>Bacillati</taxon>
        <taxon>Actinomycetota</taxon>
        <taxon>Actinomycetes</taxon>
        <taxon>Micrococcales</taxon>
        <taxon>Microbacteriaceae</taxon>
        <taxon>Microbacterium</taxon>
    </lineage>
</organism>
<gene>
    <name evidence="2" type="ORF">GCM10010921_19170</name>
</gene>
<reference evidence="2" key="2">
    <citation type="submission" date="2020-09" db="EMBL/GenBank/DDBJ databases">
        <authorList>
            <person name="Sun Q."/>
            <person name="Zhou Y."/>
        </authorList>
    </citation>
    <scope>NUCLEOTIDE SEQUENCE</scope>
    <source>
        <strain evidence="2">CGMCC 1.15794</strain>
    </source>
</reference>
<evidence type="ECO:0008006" key="4">
    <source>
        <dbReference type="Google" id="ProtNLM"/>
    </source>
</evidence>
<protein>
    <recommendedName>
        <fullName evidence="4">DNA helicase</fullName>
    </recommendedName>
</protein>
<dbReference type="RefSeq" id="WP_188756063.1">
    <property type="nucleotide sequence ID" value="NZ_BMJY01000007.1"/>
</dbReference>
<reference evidence="2" key="1">
    <citation type="journal article" date="2014" name="Int. J. Syst. Evol. Microbiol.">
        <title>Complete genome sequence of Corynebacterium casei LMG S-19264T (=DSM 44701T), isolated from a smear-ripened cheese.</title>
        <authorList>
            <consortium name="US DOE Joint Genome Institute (JGI-PGF)"/>
            <person name="Walter F."/>
            <person name="Albersmeier A."/>
            <person name="Kalinowski J."/>
            <person name="Ruckert C."/>
        </authorList>
    </citation>
    <scope>NUCLEOTIDE SEQUENCE</scope>
    <source>
        <strain evidence="2">CGMCC 1.15794</strain>
    </source>
</reference>
<keyword evidence="1" id="KW-0812">Transmembrane</keyword>
<dbReference type="AlphaFoldDB" id="A0A917MM23"/>
<evidence type="ECO:0000313" key="3">
    <source>
        <dbReference type="Proteomes" id="UP000657592"/>
    </source>
</evidence>
<name>A0A917MM23_9MICO</name>
<accession>A0A917MM23</accession>
<evidence type="ECO:0000313" key="2">
    <source>
        <dbReference type="EMBL" id="GGH44483.1"/>
    </source>
</evidence>
<keyword evidence="1" id="KW-1133">Transmembrane helix</keyword>
<dbReference type="Proteomes" id="UP000657592">
    <property type="component" value="Unassembled WGS sequence"/>
</dbReference>
<keyword evidence="1" id="KW-0472">Membrane</keyword>
<dbReference type="EMBL" id="BMJY01000007">
    <property type="protein sequence ID" value="GGH44483.1"/>
    <property type="molecule type" value="Genomic_DNA"/>
</dbReference>
<feature type="transmembrane region" description="Helical" evidence="1">
    <location>
        <begin position="135"/>
        <end position="153"/>
    </location>
</feature>